<feature type="compositionally biased region" description="Basic and acidic residues" evidence="1">
    <location>
        <begin position="1"/>
        <end position="10"/>
    </location>
</feature>
<organism evidence="2 3">
    <name type="scientific">Protopolystoma xenopodis</name>
    <dbReference type="NCBI Taxonomy" id="117903"/>
    <lineage>
        <taxon>Eukaryota</taxon>
        <taxon>Metazoa</taxon>
        <taxon>Spiralia</taxon>
        <taxon>Lophotrochozoa</taxon>
        <taxon>Platyhelminthes</taxon>
        <taxon>Monogenea</taxon>
        <taxon>Polyopisthocotylea</taxon>
        <taxon>Polystomatidea</taxon>
        <taxon>Polystomatidae</taxon>
        <taxon>Protopolystoma</taxon>
    </lineage>
</organism>
<sequence>MFTHVRDGRTRLWPPSTSAPTSPTFSAGASASAPWARLGPSTSPTPSEDSSNYWHVPAPPARSAGRRGGHCAEGAEMK</sequence>
<evidence type="ECO:0000313" key="2">
    <source>
        <dbReference type="EMBL" id="VEL15489.1"/>
    </source>
</evidence>
<protein>
    <submittedName>
        <fullName evidence="2">Uncharacterized protein</fullName>
    </submittedName>
</protein>
<name>A0A448WML2_9PLAT</name>
<dbReference type="AlphaFoldDB" id="A0A448WML2"/>
<proteinExistence type="predicted"/>
<comment type="caution">
    <text evidence="2">The sequence shown here is derived from an EMBL/GenBank/DDBJ whole genome shotgun (WGS) entry which is preliminary data.</text>
</comment>
<gene>
    <name evidence="2" type="ORF">PXEA_LOCUS8929</name>
</gene>
<feature type="region of interest" description="Disordered" evidence="1">
    <location>
        <begin position="1"/>
        <end position="78"/>
    </location>
</feature>
<keyword evidence="3" id="KW-1185">Reference proteome</keyword>
<evidence type="ECO:0000313" key="3">
    <source>
        <dbReference type="Proteomes" id="UP000784294"/>
    </source>
</evidence>
<dbReference type="EMBL" id="CAAALY010024764">
    <property type="protein sequence ID" value="VEL15489.1"/>
    <property type="molecule type" value="Genomic_DNA"/>
</dbReference>
<reference evidence="2" key="1">
    <citation type="submission" date="2018-11" db="EMBL/GenBank/DDBJ databases">
        <authorList>
            <consortium name="Pathogen Informatics"/>
        </authorList>
    </citation>
    <scope>NUCLEOTIDE SEQUENCE</scope>
</reference>
<accession>A0A448WML2</accession>
<evidence type="ECO:0000256" key="1">
    <source>
        <dbReference type="SAM" id="MobiDB-lite"/>
    </source>
</evidence>
<feature type="compositionally biased region" description="Low complexity" evidence="1">
    <location>
        <begin position="14"/>
        <end position="47"/>
    </location>
</feature>
<dbReference type="Proteomes" id="UP000784294">
    <property type="component" value="Unassembled WGS sequence"/>
</dbReference>